<evidence type="ECO:0000313" key="4">
    <source>
        <dbReference type="EMBL" id="PNG22966.1"/>
    </source>
</evidence>
<dbReference type="PIRSF" id="PIRSF036625">
    <property type="entry name" value="GAF_ANTAR"/>
    <property type="match status" value="1"/>
</dbReference>
<evidence type="ECO:0000313" key="5">
    <source>
        <dbReference type="Proteomes" id="UP000235943"/>
    </source>
</evidence>
<dbReference type="Gene3D" id="1.10.10.10">
    <property type="entry name" value="Winged helix-like DNA-binding domain superfamily/Winged helix DNA-binding domain"/>
    <property type="match status" value="1"/>
</dbReference>
<accession>A0A2N8TVB5</accession>
<dbReference type="Gene3D" id="3.30.450.40">
    <property type="match status" value="1"/>
</dbReference>
<dbReference type="SUPFAM" id="SSF55781">
    <property type="entry name" value="GAF domain-like"/>
    <property type="match status" value="1"/>
</dbReference>
<comment type="caution">
    <text evidence="4">The sequence shown here is derived from an EMBL/GenBank/DDBJ whole genome shotgun (WGS) entry which is preliminary data.</text>
</comment>
<evidence type="ECO:0000256" key="2">
    <source>
        <dbReference type="ARBA" id="ARBA00023163"/>
    </source>
</evidence>
<evidence type="ECO:0000259" key="3">
    <source>
        <dbReference type="SMART" id="SM00065"/>
    </source>
</evidence>
<dbReference type="AlphaFoldDB" id="A0A2N8TVB5"/>
<reference evidence="4 5" key="1">
    <citation type="submission" date="2018-01" db="EMBL/GenBank/DDBJ databases">
        <title>Draft genome sequence of Streptomyces sp. 13K301.</title>
        <authorList>
            <person name="Sahin N."/>
            <person name="Saygin H."/>
            <person name="Ay H."/>
        </authorList>
    </citation>
    <scope>NUCLEOTIDE SEQUENCE [LARGE SCALE GENOMIC DNA]</scope>
    <source>
        <strain evidence="4 5">13K301</strain>
    </source>
</reference>
<dbReference type="InterPro" id="IPR003018">
    <property type="entry name" value="GAF"/>
</dbReference>
<keyword evidence="5" id="KW-1185">Reference proteome</keyword>
<dbReference type="Proteomes" id="UP000235943">
    <property type="component" value="Unassembled WGS sequence"/>
</dbReference>
<proteinExistence type="predicted"/>
<keyword evidence="1" id="KW-0805">Transcription regulation</keyword>
<organism evidence="4 5">
    <name type="scientific">Streptomyces cahuitamycinicus</name>
    <dbReference type="NCBI Taxonomy" id="2070367"/>
    <lineage>
        <taxon>Bacteria</taxon>
        <taxon>Bacillati</taxon>
        <taxon>Actinomycetota</taxon>
        <taxon>Actinomycetes</taxon>
        <taxon>Kitasatosporales</taxon>
        <taxon>Streptomycetaceae</taxon>
        <taxon>Streptomyces</taxon>
    </lineage>
</organism>
<dbReference type="InterPro" id="IPR036388">
    <property type="entry name" value="WH-like_DNA-bd_sf"/>
</dbReference>
<gene>
    <name evidence="4" type="ORF">C1J00_06430</name>
</gene>
<sequence>MNRERRLAQAFVVLADTYAAEFDPLHLFRRLVHTCQDLLDVDEAGVMIADARGSLKTMATTDEDDVFAELLRLQNGHGPCVDCYRAVEPVSVPDMATEHERWPKLATAMAEAGYESLQAVPVRLHERPLGVLTLLRRRPGRLAEDDVHLAQALADSAALALMHWSIEPTDGDDVVTRVQGVIAAKAALEIAKGMVAQYAQTSIGEAARLLSAYASRNRIRLTETAHALVARSVTPADVIAGQPRG</sequence>
<dbReference type="InterPro" id="IPR029016">
    <property type="entry name" value="GAF-like_dom_sf"/>
</dbReference>
<feature type="domain" description="GAF" evidence="3">
    <location>
        <begin position="23"/>
        <end position="171"/>
    </location>
</feature>
<dbReference type="OrthoDB" id="3683444at2"/>
<name>A0A2N8TVB5_9ACTN</name>
<evidence type="ECO:0000256" key="1">
    <source>
        <dbReference type="ARBA" id="ARBA00023015"/>
    </source>
</evidence>
<dbReference type="RefSeq" id="WP_102908059.1">
    <property type="nucleotide sequence ID" value="NZ_POUC01000028.1"/>
</dbReference>
<dbReference type="InterPro" id="IPR012074">
    <property type="entry name" value="GAF_ANTAR"/>
</dbReference>
<dbReference type="Pfam" id="PF01590">
    <property type="entry name" value="GAF"/>
    <property type="match status" value="1"/>
</dbReference>
<dbReference type="EMBL" id="POUC01000028">
    <property type="protein sequence ID" value="PNG22966.1"/>
    <property type="molecule type" value="Genomic_DNA"/>
</dbReference>
<dbReference type="SMART" id="SM00065">
    <property type="entry name" value="GAF"/>
    <property type="match status" value="1"/>
</dbReference>
<keyword evidence="2" id="KW-0804">Transcription</keyword>
<protein>
    <submittedName>
        <fullName evidence="4">Transcriptional regulator</fullName>
    </submittedName>
</protein>